<proteinExistence type="predicted"/>
<evidence type="ECO:0000256" key="1">
    <source>
        <dbReference type="SAM" id="MobiDB-lite"/>
    </source>
</evidence>
<dbReference type="SUPFAM" id="SSF52540">
    <property type="entry name" value="P-loop containing nucleoside triphosphate hydrolases"/>
    <property type="match status" value="1"/>
</dbReference>
<dbReference type="Gene3D" id="1.10.8.60">
    <property type="match status" value="1"/>
</dbReference>
<dbReference type="EMBL" id="LZIT01000349">
    <property type="protein sequence ID" value="OBG26874.1"/>
    <property type="molecule type" value="Genomic_DNA"/>
</dbReference>
<dbReference type="InterPro" id="IPR027417">
    <property type="entry name" value="P-loop_NTPase"/>
</dbReference>
<evidence type="ECO:0000313" key="3">
    <source>
        <dbReference type="EMBL" id="OBG26874.1"/>
    </source>
</evidence>
<name>A0ABD6NS88_9MYCO</name>
<comment type="caution">
    <text evidence="3">The sequence shown here is derived from an EMBL/GenBank/DDBJ whole genome shotgun (WGS) entry which is preliminary data.</text>
</comment>
<accession>A0ABD6NS88</accession>
<dbReference type="Proteomes" id="UP000092086">
    <property type="component" value="Unassembled WGS sequence"/>
</dbReference>
<feature type="region of interest" description="Disordered" evidence="1">
    <location>
        <begin position="1"/>
        <end position="45"/>
    </location>
</feature>
<organism evidence="3 4">
    <name type="scientific">Mycobacterium alsense</name>
    <dbReference type="NCBI Taxonomy" id="324058"/>
    <lineage>
        <taxon>Bacteria</taxon>
        <taxon>Bacillati</taxon>
        <taxon>Actinomycetota</taxon>
        <taxon>Actinomycetes</taxon>
        <taxon>Mycobacteriales</taxon>
        <taxon>Mycobacteriaceae</taxon>
        <taxon>Mycobacterium</taxon>
    </lineage>
</organism>
<gene>
    <name evidence="3" type="ORF">A5672_05890</name>
</gene>
<dbReference type="InterPro" id="IPR041569">
    <property type="entry name" value="AAA_lid_3"/>
</dbReference>
<sequence length="126" mass="13795">MDREDDSLRGCRLVLPDGGDHESRRVLQRKTTHTRTEGNKRKRPTTEFISIPLSADVDLDEVAAGLDGYSAADCVALLREAALTAMRRSMDATHVTAGDLDAARKAVRPSLDPAQLESLRAFAESF</sequence>
<evidence type="ECO:0000259" key="2">
    <source>
        <dbReference type="Pfam" id="PF17862"/>
    </source>
</evidence>
<dbReference type="Pfam" id="PF17862">
    <property type="entry name" value="AAA_lid_3"/>
    <property type="match status" value="1"/>
</dbReference>
<reference evidence="3 4" key="1">
    <citation type="submission" date="2016-06" db="EMBL/GenBank/DDBJ databases">
        <authorList>
            <person name="Sutton G."/>
            <person name="Brinkac L."/>
            <person name="Sanka R."/>
            <person name="Adams M."/>
            <person name="Lau E."/>
            <person name="Sam S."/>
            <person name="Sreng N."/>
            <person name="Him V."/>
            <person name="Kerleguer A."/>
            <person name="Cheng S."/>
        </authorList>
    </citation>
    <scope>NUCLEOTIDE SEQUENCE [LARGE SCALE GENOMIC DNA]</scope>
    <source>
        <strain evidence="3 4">E2978</strain>
    </source>
</reference>
<feature type="domain" description="AAA ATPase AAA+ lid" evidence="2">
    <location>
        <begin position="56"/>
        <end position="101"/>
    </location>
</feature>
<protein>
    <recommendedName>
        <fullName evidence="2">AAA ATPase AAA+ lid domain-containing protein</fullName>
    </recommendedName>
</protein>
<evidence type="ECO:0000313" key="4">
    <source>
        <dbReference type="Proteomes" id="UP000092086"/>
    </source>
</evidence>
<dbReference type="AlphaFoldDB" id="A0ABD6NS88"/>